<proteinExistence type="predicted"/>
<organism evidence="7 8">
    <name type="scientific">Penicillium nordicum</name>
    <dbReference type="NCBI Taxonomy" id="229535"/>
    <lineage>
        <taxon>Eukaryota</taxon>
        <taxon>Fungi</taxon>
        <taxon>Dikarya</taxon>
        <taxon>Ascomycota</taxon>
        <taxon>Pezizomycotina</taxon>
        <taxon>Eurotiomycetes</taxon>
        <taxon>Eurotiomycetidae</taxon>
        <taxon>Eurotiales</taxon>
        <taxon>Aspergillaceae</taxon>
        <taxon>Penicillium</taxon>
    </lineage>
</organism>
<keyword evidence="4" id="KW-0539">Nucleus</keyword>
<dbReference type="GO" id="GO:0000981">
    <property type="term" value="F:DNA-binding transcription factor activity, RNA polymerase II-specific"/>
    <property type="evidence" value="ECO:0007669"/>
    <property type="project" value="InterPro"/>
</dbReference>
<dbReference type="PANTHER" id="PTHR46910">
    <property type="entry name" value="TRANSCRIPTION FACTOR PDR1"/>
    <property type="match status" value="1"/>
</dbReference>
<dbReference type="Gene3D" id="4.10.240.10">
    <property type="entry name" value="Zn(2)-C6 fungal-type DNA-binding domain"/>
    <property type="match status" value="1"/>
</dbReference>
<name>A0A0M9WGN3_9EURO</name>
<keyword evidence="1" id="KW-0805">Transcription regulation</keyword>
<dbReference type="Proteomes" id="UP000037696">
    <property type="component" value="Unassembled WGS sequence"/>
</dbReference>
<dbReference type="PROSITE" id="PS50048">
    <property type="entry name" value="ZN2_CY6_FUNGAL_2"/>
    <property type="match status" value="1"/>
</dbReference>
<evidence type="ECO:0000259" key="6">
    <source>
        <dbReference type="PROSITE" id="PS50048"/>
    </source>
</evidence>
<dbReference type="GO" id="GO:0008270">
    <property type="term" value="F:zinc ion binding"/>
    <property type="evidence" value="ECO:0007669"/>
    <property type="project" value="InterPro"/>
</dbReference>
<keyword evidence="8" id="KW-1185">Reference proteome</keyword>
<protein>
    <recommendedName>
        <fullName evidence="6">Zn(2)-C6 fungal-type domain-containing protein</fullName>
    </recommendedName>
</protein>
<keyword evidence="2" id="KW-0238">DNA-binding</keyword>
<dbReference type="PROSITE" id="PS00463">
    <property type="entry name" value="ZN2_CY6_FUNGAL_1"/>
    <property type="match status" value="1"/>
</dbReference>
<evidence type="ECO:0000256" key="4">
    <source>
        <dbReference type="ARBA" id="ARBA00023242"/>
    </source>
</evidence>
<dbReference type="InterPro" id="IPR001138">
    <property type="entry name" value="Zn2Cys6_DnaBD"/>
</dbReference>
<dbReference type="AlphaFoldDB" id="A0A0M9WGN3"/>
<evidence type="ECO:0000256" key="3">
    <source>
        <dbReference type="ARBA" id="ARBA00023163"/>
    </source>
</evidence>
<dbReference type="SUPFAM" id="SSF57701">
    <property type="entry name" value="Zn2/Cys6 DNA-binding domain"/>
    <property type="match status" value="1"/>
</dbReference>
<feature type="region of interest" description="Disordered" evidence="5">
    <location>
        <begin position="51"/>
        <end position="87"/>
    </location>
</feature>
<dbReference type="CDD" id="cd00067">
    <property type="entry name" value="GAL4"/>
    <property type="match status" value="1"/>
</dbReference>
<evidence type="ECO:0000313" key="8">
    <source>
        <dbReference type="Proteomes" id="UP000037696"/>
    </source>
</evidence>
<dbReference type="OrthoDB" id="103819at2759"/>
<evidence type="ECO:0000313" key="7">
    <source>
        <dbReference type="EMBL" id="KOS44132.1"/>
    </source>
</evidence>
<evidence type="ECO:0000256" key="2">
    <source>
        <dbReference type="ARBA" id="ARBA00023125"/>
    </source>
</evidence>
<dbReference type="CDD" id="cd12148">
    <property type="entry name" value="fungal_TF_MHR"/>
    <property type="match status" value="1"/>
</dbReference>
<dbReference type="InterPro" id="IPR050987">
    <property type="entry name" value="AtrR-like"/>
</dbReference>
<accession>A0A0M9WGN3</accession>
<feature type="domain" description="Zn(2)-C6 fungal-type" evidence="6">
    <location>
        <begin position="15"/>
        <end position="44"/>
    </location>
</feature>
<reference evidence="7 8" key="1">
    <citation type="submission" date="2015-08" db="EMBL/GenBank/DDBJ databases">
        <title>Genome sequencing of Penicillium nordicum.</title>
        <authorList>
            <person name="Nguyen H.D."/>
            <person name="Seifert K.A."/>
        </authorList>
    </citation>
    <scope>NUCLEOTIDE SEQUENCE [LARGE SCALE GENOMIC DNA]</scope>
    <source>
        <strain evidence="7 8">DAOMC 185683</strain>
    </source>
</reference>
<keyword evidence="3" id="KW-0804">Transcription</keyword>
<dbReference type="EMBL" id="LHQQ01000067">
    <property type="protein sequence ID" value="KOS44132.1"/>
    <property type="molecule type" value="Genomic_DNA"/>
</dbReference>
<dbReference type="SMART" id="SM00066">
    <property type="entry name" value="GAL4"/>
    <property type="match status" value="1"/>
</dbReference>
<gene>
    <name evidence="7" type="ORF">ACN38_g4968</name>
</gene>
<dbReference type="PANTHER" id="PTHR46910:SF5">
    <property type="entry name" value="ZN(II)2CYS6 TRANSCRIPTION FACTOR (EUROFUNG)"/>
    <property type="match status" value="1"/>
</dbReference>
<evidence type="ECO:0000256" key="5">
    <source>
        <dbReference type="SAM" id="MobiDB-lite"/>
    </source>
</evidence>
<evidence type="ECO:0000256" key="1">
    <source>
        <dbReference type="ARBA" id="ARBA00023015"/>
    </source>
</evidence>
<dbReference type="Pfam" id="PF00172">
    <property type="entry name" value="Zn_clus"/>
    <property type="match status" value="1"/>
</dbReference>
<dbReference type="GO" id="GO:0003677">
    <property type="term" value="F:DNA binding"/>
    <property type="evidence" value="ECO:0007669"/>
    <property type="project" value="UniProtKB-KW"/>
</dbReference>
<sequence length="681" mass="77101">MSTELSVERQKPQLVCDLCHSRKVRCDRRDPCGNCQDAGITCNRRRAVKRKCLSSRPQGSQTRSSSHSSRRRATPEPQFGGGNSANEVLPVVRSVPSRHLNDPRGPKTGVVYDPVYDAQITIQHQLYHLPGLSLDRRSVLETALSVIKVLSDNSRALVQDSLNDHQEEVYSRSPSIEFLTWMLKDIRSNRFGTFVVDYHRHISIPKLKQMGLSLLRSKIPTRESIIYTVCVNSVAYKFISTVVNLEEDADLALELRKNAKEYRASAQVALKQIPLLIAPSLALLQAIICGIFLHQGSGDIDISGELTKAACNTCIDLDLQTTVLCGTASEEELFCFLWCYILDRNHAFKSRTSRCLLDVQLPSTFNDLYPTYPPMAEHFLIYLDLARVQDAVVSYLPHTSLNHHNPSLLYDTGEYMLLQMQYIEQRMNNMALLSSEWKGLDFQPEMSALKFAYQSVMTGMLYLLQSDPGQPTRSTGSYLQSAREELLALVSMCHTAEKQTAVNFLNWTILLYPATAYLVLFCNVVATSDIGDFNLMKAIAECLTQTGISYPLVQLRTLYQKFLGLSQEFFNDERNALQMIPSPRLGSPLSNQVGNPFAITWGADDLVFNQFIFTVLIERVYNNTLGYVVANMTFGMRYPETEKLNKRGTIFIHIIGNNYIEILHIKFGWEAHSKKKSPNWR</sequence>
<dbReference type="InterPro" id="IPR036864">
    <property type="entry name" value="Zn2-C6_fun-type_DNA-bd_sf"/>
</dbReference>
<comment type="caution">
    <text evidence="7">The sequence shown here is derived from an EMBL/GenBank/DDBJ whole genome shotgun (WGS) entry which is preliminary data.</text>
</comment>